<dbReference type="SMART" id="SM00530">
    <property type="entry name" value="HTH_XRE"/>
    <property type="match status" value="1"/>
</dbReference>
<dbReference type="InterPro" id="IPR010982">
    <property type="entry name" value="Lambda_DNA-bd_dom_sf"/>
</dbReference>
<dbReference type="Gene3D" id="1.10.260.40">
    <property type="entry name" value="lambda repressor-like DNA-binding domains"/>
    <property type="match status" value="1"/>
</dbReference>
<dbReference type="AlphaFoldDB" id="A0A246IC74"/>
<organism evidence="1 2">
    <name type="scientific">Stenotrophomonas maltophilia</name>
    <name type="common">Pseudomonas maltophilia</name>
    <name type="synonym">Xanthomonas maltophilia</name>
    <dbReference type="NCBI Taxonomy" id="40324"/>
    <lineage>
        <taxon>Bacteria</taxon>
        <taxon>Pseudomonadati</taxon>
        <taxon>Pseudomonadota</taxon>
        <taxon>Gammaproteobacteria</taxon>
        <taxon>Lysobacterales</taxon>
        <taxon>Lysobacteraceae</taxon>
        <taxon>Stenotrophomonas</taxon>
        <taxon>Stenotrophomonas maltophilia group</taxon>
    </lineage>
</organism>
<evidence type="ECO:0000313" key="1">
    <source>
        <dbReference type="EMBL" id="OWQ77422.1"/>
    </source>
</evidence>
<dbReference type="Proteomes" id="UP000197090">
    <property type="component" value="Unassembled WGS sequence"/>
</dbReference>
<accession>A0A246IC74</accession>
<comment type="caution">
    <text evidence="1">The sequence shown here is derived from an EMBL/GenBank/DDBJ whole genome shotgun (WGS) entry which is preliminary data.</text>
</comment>
<reference evidence="1 2" key="1">
    <citation type="submission" date="2017-06" db="EMBL/GenBank/DDBJ databases">
        <authorList>
            <person name="Kim H.J."/>
            <person name="Triplett B.A."/>
        </authorList>
    </citation>
    <scope>NUCLEOTIDE SEQUENCE [LARGE SCALE GENOMIC DNA]</scope>
    <source>
        <strain evidence="1 2">594</strain>
    </source>
</reference>
<gene>
    <name evidence="1" type="ORF">CEE63_04335</name>
</gene>
<sequence>MKAFRKQAGLTQTDLGKQLGISRQAVTALEHEPETASFGRLMKVWAVLGIEVTLQQGTERSSNQDMEW</sequence>
<evidence type="ECO:0000313" key="2">
    <source>
        <dbReference type="Proteomes" id="UP000197090"/>
    </source>
</evidence>
<proteinExistence type="predicted"/>
<protein>
    <submittedName>
        <fullName evidence="1">XRE family transcriptional regulator</fullName>
    </submittedName>
</protein>
<dbReference type="CDD" id="cd00093">
    <property type="entry name" value="HTH_XRE"/>
    <property type="match status" value="1"/>
</dbReference>
<dbReference type="SUPFAM" id="SSF47413">
    <property type="entry name" value="lambda repressor-like DNA-binding domains"/>
    <property type="match status" value="1"/>
</dbReference>
<dbReference type="GO" id="GO:0003677">
    <property type="term" value="F:DNA binding"/>
    <property type="evidence" value="ECO:0007669"/>
    <property type="project" value="InterPro"/>
</dbReference>
<name>A0A246IC74_STEMA</name>
<dbReference type="PROSITE" id="PS50943">
    <property type="entry name" value="HTH_CROC1"/>
    <property type="match status" value="1"/>
</dbReference>
<dbReference type="InterPro" id="IPR001387">
    <property type="entry name" value="Cro/C1-type_HTH"/>
</dbReference>
<dbReference type="EMBL" id="NIVX01000034">
    <property type="protein sequence ID" value="OWQ77422.1"/>
    <property type="molecule type" value="Genomic_DNA"/>
</dbReference>
<dbReference type="Pfam" id="PF01381">
    <property type="entry name" value="HTH_3"/>
    <property type="match status" value="1"/>
</dbReference>